<keyword evidence="4" id="KW-1185">Reference proteome</keyword>
<dbReference type="Proteomes" id="UP000799770">
    <property type="component" value="Unassembled WGS sequence"/>
</dbReference>
<dbReference type="PANTHER" id="PTHR33112:SF12">
    <property type="entry name" value="HETEROKARYON INCOMPATIBILITY DOMAIN-CONTAINING PROTEIN"/>
    <property type="match status" value="1"/>
</dbReference>
<feature type="region of interest" description="Disordered" evidence="1">
    <location>
        <begin position="1"/>
        <end position="50"/>
    </location>
</feature>
<evidence type="ECO:0000313" key="3">
    <source>
        <dbReference type="EMBL" id="KAF2121020.1"/>
    </source>
</evidence>
<accession>A0A6A5ZMW9</accession>
<organism evidence="3 4">
    <name type="scientific">Lophiotrema nucula</name>
    <dbReference type="NCBI Taxonomy" id="690887"/>
    <lineage>
        <taxon>Eukaryota</taxon>
        <taxon>Fungi</taxon>
        <taxon>Dikarya</taxon>
        <taxon>Ascomycota</taxon>
        <taxon>Pezizomycotina</taxon>
        <taxon>Dothideomycetes</taxon>
        <taxon>Pleosporomycetidae</taxon>
        <taxon>Pleosporales</taxon>
        <taxon>Lophiotremataceae</taxon>
        <taxon>Lophiotrema</taxon>
    </lineage>
</organism>
<evidence type="ECO:0000259" key="2">
    <source>
        <dbReference type="Pfam" id="PF06985"/>
    </source>
</evidence>
<dbReference type="EMBL" id="ML977313">
    <property type="protein sequence ID" value="KAF2121020.1"/>
    <property type="molecule type" value="Genomic_DNA"/>
</dbReference>
<evidence type="ECO:0000256" key="1">
    <source>
        <dbReference type="SAM" id="MobiDB-lite"/>
    </source>
</evidence>
<sequence>MVLDMLDKGSGSRVAGKKRKASKSAWSSSNHTPRGEKQSDISNSSSASTLEAKANPGLRLCLECTDEITDEIYTDNDIDESNCISCELITNALPGNTLQEIAEYRRPRLRFRNIRTSLSTTTEIRLRDSNRLLGTLHTDTHPETNRIEIPEVVDFKTATAWLDNCKRTHGIRCDQRELSLRHSTSLEVILVDVNRDCIVIATTASRYFALSYVWGQAITTTTTTQNMTVLQQPGSLRDELILPKTVADAILLTREMGVDYLWVDSLCIIQDSPKKHRDIANMDVIYSQAELTIVALGGRDANFGLPGVKLGTRNRRTTSRCQGRYVLSLELPWEKTSITWGTTYASRGWTFQELLLSKRVLYVNEHQVNFQCNASVCSESFSNEKRHQNMIFGFGSVDLWSHTSLSRDLNRILDSYSAMVLGYTTCRLSFQTDIENAFAGISSIVEHWCEQSPVIHGMMSSLFAYSMFWLFSPWQDYYSSYSESELGRRRTGFPSWSWVGWTAVIKNVAQHQKGSLPFESLMANIEITRHGNKTTSPPFNVSDRSANEGIARPVHQKIKLGLEPLEGYKTIPSLHVLGFEAQRTEWMNFNIDSRTSSGHIIAFKLPGATSACGILSNAPNEEISIQVIDHAGGSEAETAFAWSIVRLYRLKLSLWEHPFQDTLQQVLDAIEVSGGVDNGFAENFRKRLQRSKLLYVLLIRRQGQYWERIGSGLMFARDWPSTSKRAKRRAYKERIVLI</sequence>
<evidence type="ECO:0000313" key="4">
    <source>
        <dbReference type="Proteomes" id="UP000799770"/>
    </source>
</evidence>
<feature type="domain" description="Heterokaryon incompatibility" evidence="2">
    <location>
        <begin position="207"/>
        <end position="353"/>
    </location>
</feature>
<protein>
    <submittedName>
        <fullName evidence="3">Heterokaryon incompatibility protein-domain-containing protein</fullName>
    </submittedName>
</protein>
<dbReference type="AlphaFoldDB" id="A0A6A5ZMW9"/>
<name>A0A6A5ZMW9_9PLEO</name>
<dbReference type="Pfam" id="PF06985">
    <property type="entry name" value="HET"/>
    <property type="match status" value="1"/>
</dbReference>
<proteinExistence type="predicted"/>
<dbReference type="InterPro" id="IPR010730">
    <property type="entry name" value="HET"/>
</dbReference>
<reference evidence="3" key="1">
    <citation type="journal article" date="2020" name="Stud. Mycol.">
        <title>101 Dothideomycetes genomes: a test case for predicting lifestyles and emergence of pathogens.</title>
        <authorList>
            <person name="Haridas S."/>
            <person name="Albert R."/>
            <person name="Binder M."/>
            <person name="Bloem J."/>
            <person name="Labutti K."/>
            <person name="Salamov A."/>
            <person name="Andreopoulos B."/>
            <person name="Baker S."/>
            <person name="Barry K."/>
            <person name="Bills G."/>
            <person name="Bluhm B."/>
            <person name="Cannon C."/>
            <person name="Castanera R."/>
            <person name="Culley D."/>
            <person name="Daum C."/>
            <person name="Ezra D."/>
            <person name="Gonzalez J."/>
            <person name="Henrissat B."/>
            <person name="Kuo A."/>
            <person name="Liang C."/>
            <person name="Lipzen A."/>
            <person name="Lutzoni F."/>
            <person name="Magnuson J."/>
            <person name="Mondo S."/>
            <person name="Nolan M."/>
            <person name="Ohm R."/>
            <person name="Pangilinan J."/>
            <person name="Park H.-J."/>
            <person name="Ramirez L."/>
            <person name="Alfaro M."/>
            <person name="Sun H."/>
            <person name="Tritt A."/>
            <person name="Yoshinaga Y."/>
            <person name="Zwiers L.-H."/>
            <person name="Turgeon B."/>
            <person name="Goodwin S."/>
            <person name="Spatafora J."/>
            <person name="Crous P."/>
            <person name="Grigoriev I."/>
        </authorList>
    </citation>
    <scope>NUCLEOTIDE SEQUENCE</scope>
    <source>
        <strain evidence="3">CBS 627.86</strain>
    </source>
</reference>
<feature type="compositionally biased region" description="Polar residues" evidence="1">
    <location>
        <begin position="40"/>
        <end position="49"/>
    </location>
</feature>
<dbReference type="OrthoDB" id="5135333at2759"/>
<dbReference type="PANTHER" id="PTHR33112">
    <property type="entry name" value="DOMAIN PROTEIN, PUTATIVE-RELATED"/>
    <property type="match status" value="1"/>
</dbReference>
<gene>
    <name evidence="3" type="ORF">BDV96DRAFT_566120</name>
</gene>